<evidence type="ECO:0000313" key="3">
    <source>
        <dbReference type="EMBL" id="AED95976.1"/>
    </source>
</evidence>
<dbReference type="RefSeq" id="NP_001190506.1">
    <property type="nucleotide sequence ID" value="NM_001203577.2"/>
</dbReference>
<dbReference type="PaxDb" id="3702-AT5G50665.2"/>
<dbReference type="TAIR" id="AT5G50565"/>
<dbReference type="TAIR" id="AT5G50665"/>
<dbReference type="RefSeq" id="NP_001330582.1">
    <property type="nucleotide sequence ID" value="NM_001344898.1"/>
</dbReference>
<gene>
    <name evidence="4" type="primary">MFB16.4</name>
    <name evidence="1 4" type="ordered locus">At5g50565</name>
    <name evidence="2 3" type="ordered locus">At5g50665</name>
</gene>
<dbReference type="EMBL" id="CP002688">
    <property type="protein sequence ID" value="AED95976.1"/>
    <property type="molecule type" value="Genomic_DNA"/>
</dbReference>
<dbReference type="Araport" id="AT5G50665"/>
<sequence length="138" mass="15385">MTSANFEDPPSSHRPLQRCSYPSFCSDISKVSSWSELNLHISTKPNRDLHSRRDYAEEHVAGIMYQGSCCLFILNIISKRYLQPWGYKGNMELNKEDIVPLTPAAQITAPPILQDGSSQQAEDAFGLAVWLGRGLSSV</sequence>
<dbReference type="Proteomes" id="UP000006548">
    <property type="component" value="Chromosome 5"/>
</dbReference>
<dbReference type="AlphaFoldDB" id="F4KAD6"/>
<evidence type="ECO:0000313" key="1">
    <source>
        <dbReference type="Araport" id="AT5G50565"/>
    </source>
</evidence>
<organism evidence="3 5">
    <name type="scientific">Arabidopsis thaliana</name>
    <name type="common">Mouse-ear cress</name>
    <dbReference type="NCBI Taxonomy" id="3702"/>
    <lineage>
        <taxon>Eukaryota</taxon>
        <taxon>Viridiplantae</taxon>
        <taxon>Streptophyta</taxon>
        <taxon>Embryophyta</taxon>
        <taxon>Tracheophyta</taxon>
        <taxon>Spermatophyta</taxon>
        <taxon>Magnoliopsida</taxon>
        <taxon>eudicotyledons</taxon>
        <taxon>Gunneridae</taxon>
        <taxon>Pentapetalae</taxon>
        <taxon>rosids</taxon>
        <taxon>malvids</taxon>
        <taxon>Brassicales</taxon>
        <taxon>Brassicaceae</taxon>
        <taxon>Camelineae</taxon>
        <taxon>Arabidopsis</taxon>
    </lineage>
</organism>
<reference evidence="5" key="4">
    <citation type="journal article" date="2017" name="Plant J.">
        <title>Araport11: a complete reannotation of the Arabidopsis thaliana reference genome.</title>
        <authorList>
            <person name="Cheng C.Y."/>
            <person name="Krishnakumar V."/>
            <person name="Chan A.P."/>
            <person name="Thibaud-Nissen F."/>
            <person name="Schobel S."/>
            <person name="Town C.D."/>
        </authorList>
    </citation>
    <scope>GENOME REANNOTATION</scope>
    <source>
        <strain evidence="5">cv. Columbia</strain>
    </source>
</reference>
<reference evidence="3 5" key="1">
    <citation type="journal article" date="2000" name="Nature">
        <title>Sequence and analysis of chromosome 5 of the plant Arabidopsis thaliana.</title>
        <authorList>
            <consortium name="Kazusa DNA Research Institute"/>
            <consortium name="Cold Spring Harbor and Washington University in St Louis Sequencing Consortium"/>
            <consortium name="European Union Arabidopsis Genome Sequencing Consortium"/>
            <person name="Tabata S."/>
            <person name="Kaneko T."/>
            <person name="Nakamura Y."/>
            <person name="Kotani H."/>
            <person name="Kato T."/>
            <person name="Asamizu E."/>
            <person name="Miyajima N."/>
            <person name="Sasamoto S."/>
            <person name="Kimura T."/>
            <person name="Hosouchi T."/>
            <person name="Kawashima K."/>
            <person name="Kohara M."/>
            <person name="Matsumoto M."/>
            <person name="Matsuno A."/>
            <person name="Muraki A."/>
            <person name="Nakayama S."/>
            <person name="Nakazaki N."/>
            <person name="Naruo K."/>
            <person name="Okumura S."/>
            <person name="Shinpo S."/>
            <person name="Takeuchi C."/>
            <person name="Wada T."/>
            <person name="Watanabe A."/>
            <person name="Yamada M."/>
            <person name="Yasuda M."/>
            <person name="Sato S."/>
            <person name="de la Bastide M."/>
            <person name="Huang E."/>
            <person name="Spiegel L."/>
            <person name="Gnoj L."/>
            <person name="O'Shaughnessy A."/>
            <person name="Preston R."/>
            <person name="Habermann K."/>
            <person name="Murray J."/>
            <person name="Johnson D."/>
            <person name="Rohlfing T."/>
            <person name="Nelson J."/>
            <person name="Stoneking T."/>
            <person name="Pepin K."/>
            <person name="Spieth J."/>
            <person name="Sekhon M."/>
            <person name="Armstrong J."/>
            <person name="Becker M."/>
            <person name="Belter E."/>
            <person name="Cordum H."/>
            <person name="Cordes M."/>
            <person name="Courtney L."/>
            <person name="Courtney W."/>
            <person name="Dante M."/>
            <person name="Du H."/>
            <person name="Edwards J."/>
            <person name="Fryman J."/>
            <person name="Haakensen B."/>
            <person name="Lamar E."/>
            <person name="Latreille P."/>
            <person name="Leonard S."/>
            <person name="Meyer R."/>
            <person name="Mulvaney E."/>
            <person name="Ozersky P."/>
            <person name="Riley A."/>
            <person name="Strowmatt C."/>
            <person name="Wagner-McPherson C."/>
            <person name="Wollam A."/>
            <person name="Yoakum M."/>
            <person name="Bell M."/>
            <person name="Dedhia N."/>
            <person name="Parnell L."/>
            <person name="Shah R."/>
            <person name="Rodriguez M."/>
            <person name="See L.H."/>
            <person name="Vil D."/>
            <person name="Baker J."/>
            <person name="Kirchoff K."/>
            <person name="Toth K."/>
            <person name="King L."/>
            <person name="Bahret A."/>
            <person name="Miller B."/>
            <person name="Marra M."/>
            <person name="Martienssen R."/>
            <person name="McCombie W.R."/>
            <person name="Wilson R.K."/>
            <person name="Murphy G."/>
            <person name="Bancroft I."/>
            <person name="Volckaert G."/>
            <person name="Wambutt R."/>
            <person name="Dusterhoft A."/>
            <person name="Stiekema W."/>
            <person name="Pohl T."/>
            <person name="Entian K.D."/>
            <person name="Terryn N."/>
            <person name="Hartley N."/>
            <person name="Bent E."/>
            <person name="Johnson S."/>
            <person name="Langham S.A."/>
            <person name="McCullagh B."/>
            <person name="Robben J."/>
            <person name="Grymonprez B."/>
            <person name="Zimmermann W."/>
            <person name="Ramsperger U."/>
            <person name="Wedler H."/>
            <person name="Balke K."/>
            <person name="Wedler E."/>
            <person name="Peters S."/>
            <person name="van Staveren M."/>
            <person name="Dirkse W."/>
            <person name="Mooijman P."/>
            <person name="Lankhorst R.K."/>
            <person name="Weitzenegger T."/>
            <person name="Bothe G."/>
            <person name="Rose M."/>
            <person name="Hauf J."/>
            <person name="Berneiser S."/>
            <person name="Hempel S."/>
            <person name="Feldpausch M."/>
            <person name="Lamberth S."/>
            <person name="Villarroel R."/>
            <person name="Gielen J."/>
            <person name="Ardiles W."/>
            <person name="Bents O."/>
            <person name="Lemcke K."/>
            <person name="Kolesov G."/>
            <person name="Mayer K."/>
            <person name="Rudd S."/>
            <person name="Schoof H."/>
            <person name="Schueller C."/>
            <person name="Zaccaria P."/>
            <person name="Mewes H.W."/>
            <person name="Bevan M."/>
            <person name="Fransz P."/>
        </authorList>
    </citation>
    <scope>NUCLEOTIDE SEQUENCE [LARGE SCALE GENOMIC DNA]</scope>
    <source>
        <strain evidence="5">cv. Columbia</strain>
    </source>
</reference>
<name>F4KAD6_ARATH</name>
<dbReference type="GeneID" id="835125"/>
<evidence type="ECO:0000313" key="2">
    <source>
        <dbReference type="Araport" id="AT5G50665"/>
    </source>
</evidence>
<accession>F4KAD6</accession>
<reference evidence="3" key="3">
    <citation type="submission" date="2016-05" db="EMBL/GenBank/DDBJ databases">
        <authorList>
            <person name="Krishnakumar V."/>
            <person name="Cheng C.-Y."/>
            <person name="Chan A.P."/>
            <person name="Schobel S."/>
            <person name="Kim M."/>
            <person name="Ferlanti E.S."/>
            <person name="Belyaeva I."/>
            <person name="Rosen B.D."/>
            <person name="Micklem G."/>
            <person name="Miller J.R."/>
            <person name="Vaughn M."/>
            <person name="Town C.D."/>
        </authorList>
    </citation>
    <scope>NUCLEOTIDE SEQUENCE</scope>
</reference>
<dbReference type="KEGG" id="ath:AT5G50665"/>
<dbReference type="GeneID" id="835137"/>
<dbReference type="EMBL" id="CP002688">
    <property type="protein sequence ID" value="ANM68864.1"/>
    <property type="molecule type" value="Genomic_DNA"/>
</dbReference>
<reference evidence="3" key="2">
    <citation type="submission" date="2011-02" db="EMBL/GenBank/DDBJ databases">
        <authorList>
            <consortium name="TAIR"/>
            <person name="Swarbreck D."/>
            <person name="Lamesch P."/>
            <person name="Wilks C."/>
            <person name="Huala E."/>
        </authorList>
    </citation>
    <scope>NUCLEOTIDE SEQUENCE</scope>
</reference>
<evidence type="ECO:0000313" key="4">
    <source>
        <dbReference type="EMBL" id="ANM68864.1"/>
    </source>
</evidence>
<dbReference type="HOGENOM" id="CLU_1858012_0_0_1"/>
<dbReference type="Araport" id="AT5G50565"/>
<protein>
    <submittedName>
        <fullName evidence="3">Uncharacterized protein</fullName>
    </submittedName>
</protein>
<evidence type="ECO:0000313" key="5">
    <source>
        <dbReference type="Proteomes" id="UP000006548"/>
    </source>
</evidence>
<dbReference type="STRING" id="3702.F4KAD6"/>
<keyword evidence="5" id="KW-1185">Reference proteome</keyword>
<proteinExistence type="predicted"/>